<reference evidence="2" key="1">
    <citation type="journal article" date="2016" name="Proc. Natl. Acad. Sci. U.S.A.">
        <title>Lipid metabolic changes in an early divergent fungus govern the establishment of a mutualistic symbiosis with endobacteria.</title>
        <authorList>
            <person name="Lastovetsky O.A."/>
            <person name="Gaspar M.L."/>
            <person name="Mondo S.J."/>
            <person name="LaButti K.M."/>
            <person name="Sandor L."/>
            <person name="Grigoriev I.V."/>
            <person name="Henry S.A."/>
            <person name="Pawlowska T.E."/>
        </authorList>
    </citation>
    <scope>NUCLEOTIDE SEQUENCE [LARGE SCALE GENOMIC DNA]</scope>
    <source>
        <strain evidence="2">ATCC 52814</strain>
    </source>
</reference>
<feature type="domain" description="Protein kinase" evidence="1">
    <location>
        <begin position="1"/>
        <end position="68"/>
    </location>
</feature>
<dbReference type="AlphaFoldDB" id="A0A1X0RGF1"/>
<name>A0A1X0RGF1_RHIZD</name>
<gene>
    <name evidence="2" type="ORF">BCV72DRAFT_220243</name>
</gene>
<protein>
    <recommendedName>
        <fullName evidence="1">Protein kinase domain-containing protein</fullName>
    </recommendedName>
</protein>
<dbReference type="EMBL" id="KV921859">
    <property type="protein sequence ID" value="ORE11086.1"/>
    <property type="molecule type" value="Genomic_DNA"/>
</dbReference>
<dbReference type="GO" id="GO:0004672">
    <property type="term" value="F:protein kinase activity"/>
    <property type="evidence" value="ECO:0007669"/>
    <property type="project" value="InterPro"/>
</dbReference>
<dbReference type="InterPro" id="IPR000719">
    <property type="entry name" value="Prot_kinase_dom"/>
</dbReference>
<organism evidence="2">
    <name type="scientific">Rhizopus microsporus var. microsporus</name>
    <dbReference type="NCBI Taxonomy" id="86635"/>
    <lineage>
        <taxon>Eukaryota</taxon>
        <taxon>Fungi</taxon>
        <taxon>Fungi incertae sedis</taxon>
        <taxon>Mucoromycota</taxon>
        <taxon>Mucoromycotina</taxon>
        <taxon>Mucoromycetes</taxon>
        <taxon>Mucorales</taxon>
        <taxon>Mucorineae</taxon>
        <taxon>Rhizopodaceae</taxon>
        <taxon>Rhizopus</taxon>
    </lineage>
</organism>
<dbReference type="VEuPathDB" id="FungiDB:BCV72DRAFT_220243"/>
<sequence>MNSSLFSTHNTITEAFSTLSHSYISKLKLAHNGLKSKRILLTHICLMVYIIYDDVMKSMALAEFGSAR</sequence>
<dbReference type="GO" id="GO:0005524">
    <property type="term" value="F:ATP binding"/>
    <property type="evidence" value="ECO:0007669"/>
    <property type="project" value="InterPro"/>
</dbReference>
<dbReference type="PROSITE" id="PS50011">
    <property type="entry name" value="PROTEIN_KINASE_DOM"/>
    <property type="match status" value="1"/>
</dbReference>
<dbReference type="Proteomes" id="UP000242414">
    <property type="component" value="Unassembled WGS sequence"/>
</dbReference>
<accession>A0A1X0RGF1</accession>
<evidence type="ECO:0000313" key="2">
    <source>
        <dbReference type="EMBL" id="ORE11086.1"/>
    </source>
</evidence>
<evidence type="ECO:0000259" key="1">
    <source>
        <dbReference type="PROSITE" id="PS50011"/>
    </source>
</evidence>
<proteinExistence type="predicted"/>